<dbReference type="GO" id="GO:0003723">
    <property type="term" value="F:RNA binding"/>
    <property type="evidence" value="ECO:0007669"/>
    <property type="project" value="InterPro"/>
</dbReference>
<dbReference type="InterPro" id="IPR008991">
    <property type="entry name" value="Translation_prot_SH3-like_sf"/>
</dbReference>
<organism evidence="4 5">
    <name type="scientific">Pichia membranifaciens NRRL Y-2026</name>
    <dbReference type="NCBI Taxonomy" id="763406"/>
    <lineage>
        <taxon>Eukaryota</taxon>
        <taxon>Fungi</taxon>
        <taxon>Dikarya</taxon>
        <taxon>Ascomycota</taxon>
        <taxon>Saccharomycotina</taxon>
        <taxon>Pichiomycetes</taxon>
        <taxon>Pichiales</taxon>
        <taxon>Pichiaceae</taxon>
        <taxon>Pichia</taxon>
    </lineage>
</organism>
<dbReference type="RefSeq" id="XP_019019248.1">
    <property type="nucleotide sequence ID" value="XM_019161035.1"/>
</dbReference>
<dbReference type="AlphaFoldDB" id="A0A1E3NPZ4"/>
<dbReference type="Proteomes" id="UP000094455">
    <property type="component" value="Unassembled WGS sequence"/>
</dbReference>
<protein>
    <recommendedName>
        <fullName evidence="6">KOW domain-containing protein</fullName>
    </recommendedName>
</protein>
<dbReference type="InterPro" id="IPR014722">
    <property type="entry name" value="Rib_uL2_dom2"/>
</dbReference>
<dbReference type="GO" id="GO:0006412">
    <property type="term" value="P:translation"/>
    <property type="evidence" value="ECO:0007669"/>
    <property type="project" value="InterPro"/>
</dbReference>
<dbReference type="GeneID" id="30177722"/>
<dbReference type="GO" id="GO:1990904">
    <property type="term" value="C:ribonucleoprotein complex"/>
    <property type="evidence" value="ECO:0007669"/>
    <property type="project" value="UniProtKB-KW"/>
</dbReference>
<evidence type="ECO:0000256" key="2">
    <source>
        <dbReference type="ARBA" id="ARBA00022980"/>
    </source>
</evidence>
<evidence type="ECO:0000313" key="5">
    <source>
        <dbReference type="Proteomes" id="UP000094455"/>
    </source>
</evidence>
<reference evidence="4 5" key="1">
    <citation type="journal article" date="2016" name="Proc. Natl. Acad. Sci. U.S.A.">
        <title>Comparative genomics of biotechnologically important yeasts.</title>
        <authorList>
            <person name="Riley R."/>
            <person name="Haridas S."/>
            <person name="Wolfe K.H."/>
            <person name="Lopes M.R."/>
            <person name="Hittinger C.T."/>
            <person name="Goeker M."/>
            <person name="Salamov A.A."/>
            <person name="Wisecaver J.H."/>
            <person name="Long T.M."/>
            <person name="Calvey C.H."/>
            <person name="Aerts A.L."/>
            <person name="Barry K.W."/>
            <person name="Choi C."/>
            <person name="Clum A."/>
            <person name="Coughlan A.Y."/>
            <person name="Deshpande S."/>
            <person name="Douglass A.P."/>
            <person name="Hanson S.J."/>
            <person name="Klenk H.-P."/>
            <person name="LaButti K.M."/>
            <person name="Lapidus A."/>
            <person name="Lindquist E.A."/>
            <person name="Lipzen A.M."/>
            <person name="Meier-Kolthoff J.P."/>
            <person name="Ohm R.A."/>
            <person name="Otillar R.P."/>
            <person name="Pangilinan J.L."/>
            <person name="Peng Y."/>
            <person name="Rokas A."/>
            <person name="Rosa C.A."/>
            <person name="Scheuner C."/>
            <person name="Sibirny A.A."/>
            <person name="Slot J.C."/>
            <person name="Stielow J.B."/>
            <person name="Sun H."/>
            <person name="Kurtzman C.P."/>
            <person name="Blackwell M."/>
            <person name="Grigoriev I.V."/>
            <person name="Jeffries T.W."/>
        </authorList>
    </citation>
    <scope>NUCLEOTIDE SEQUENCE [LARGE SCALE GENOMIC DNA]</scope>
    <source>
        <strain evidence="4 5">NRRL Y-2026</strain>
    </source>
</reference>
<evidence type="ECO:0000256" key="3">
    <source>
        <dbReference type="ARBA" id="ARBA00023274"/>
    </source>
</evidence>
<dbReference type="CDD" id="cd06089">
    <property type="entry name" value="KOW_RPL26"/>
    <property type="match status" value="1"/>
</dbReference>
<dbReference type="EMBL" id="KV454002">
    <property type="protein sequence ID" value="ODQ48135.1"/>
    <property type="molecule type" value="Genomic_DNA"/>
</dbReference>
<dbReference type="SUPFAM" id="SSF50104">
    <property type="entry name" value="Translation proteins SH3-like domain"/>
    <property type="match status" value="1"/>
</dbReference>
<keyword evidence="2" id="KW-0689">Ribosomal protein</keyword>
<dbReference type="GO" id="GO:0005840">
    <property type="term" value="C:ribosome"/>
    <property type="evidence" value="ECO:0007669"/>
    <property type="project" value="UniProtKB-KW"/>
</dbReference>
<sequence length="353" mass="41358">MSSLAKINSKRYGRELTRYPHYIRKMFEQMQERSQIPAFRSESGQVDEKKRYKLPQQWTVQPGDIVMITKGKYSGTVTKVVALQNETNRVFLEHSETKRVAVPKQYWQPGQTSHIIDYPLPQHPKDLKVVGTLVEEDGTEKKIAADKLVFSGEYWDEDYKKMMPYRRVKYNENIIIPWPRPEPVQDCAYSTSGELVEERTFFPNSIVFSDSPSDLSKSMRHPLMKRPYKWGKEYLTKSDVKRLNPPSMPLSEAKLAAIEERKQIKASLPKEPLPETVSLIGDKVASFLNNITDPHYAKFINKMSPGYKDPTELFREKQKKLYDEKVRENQEMNKIKSYVEEKYKLKRSKKLHI</sequence>
<dbReference type="STRING" id="763406.A0A1E3NPZ4"/>
<dbReference type="Pfam" id="PF22682">
    <property type="entry name" value="Ribosomal_uL24m-like"/>
    <property type="match status" value="1"/>
</dbReference>
<gene>
    <name evidence="4" type="ORF">PICMEDRAFT_15959</name>
</gene>
<keyword evidence="5" id="KW-1185">Reference proteome</keyword>
<evidence type="ECO:0008006" key="6">
    <source>
        <dbReference type="Google" id="ProtNLM"/>
    </source>
</evidence>
<dbReference type="Gene3D" id="2.30.30.30">
    <property type="match status" value="1"/>
</dbReference>
<dbReference type="PANTHER" id="PTHR12903">
    <property type="entry name" value="MITOCHONDRIAL RIBOSOMAL PROTEIN L24"/>
    <property type="match status" value="1"/>
</dbReference>
<dbReference type="GO" id="GO:0003735">
    <property type="term" value="F:structural constituent of ribosome"/>
    <property type="evidence" value="ECO:0007669"/>
    <property type="project" value="InterPro"/>
</dbReference>
<accession>A0A1E3NPZ4</accession>
<dbReference type="InterPro" id="IPR003256">
    <property type="entry name" value="Ribosomal_uL24"/>
</dbReference>
<comment type="similarity">
    <text evidence="1">Belongs to the universal ribosomal protein uL24 family.</text>
</comment>
<proteinExistence type="inferred from homology"/>
<name>A0A1E3NPZ4_9ASCO</name>
<keyword evidence="3" id="KW-0687">Ribonucleoprotein</keyword>
<evidence type="ECO:0000256" key="1">
    <source>
        <dbReference type="ARBA" id="ARBA00010618"/>
    </source>
</evidence>
<dbReference type="OrthoDB" id="359154at2759"/>
<evidence type="ECO:0000313" key="4">
    <source>
        <dbReference type="EMBL" id="ODQ48135.1"/>
    </source>
</evidence>
<dbReference type="InterPro" id="IPR041988">
    <property type="entry name" value="Ribosomal_uL24_KOW"/>
</dbReference>